<feature type="region of interest" description="Disordered" evidence="1">
    <location>
        <begin position="79"/>
        <end position="103"/>
    </location>
</feature>
<reference evidence="2" key="2">
    <citation type="submission" date="2015-04" db="UniProtKB">
        <authorList>
            <consortium name="EnsemblPlants"/>
        </authorList>
    </citation>
    <scope>IDENTIFICATION</scope>
</reference>
<protein>
    <submittedName>
        <fullName evidence="2">Uncharacterized protein</fullName>
    </submittedName>
</protein>
<name>A0A0D9YAP7_9ORYZ</name>
<evidence type="ECO:0000313" key="2">
    <source>
        <dbReference type="EnsemblPlants" id="OGLUM01G23660.1"/>
    </source>
</evidence>
<evidence type="ECO:0000256" key="1">
    <source>
        <dbReference type="SAM" id="MobiDB-lite"/>
    </source>
</evidence>
<reference evidence="2" key="3">
    <citation type="submission" date="2018-05" db="EMBL/GenBank/DDBJ databases">
        <title>OgluRS3 (Oryza glumaepatula Reference Sequence Version 3).</title>
        <authorList>
            <person name="Zhang J."/>
            <person name="Kudrna D."/>
            <person name="Lee S."/>
            <person name="Talag J."/>
            <person name="Welchert J."/>
            <person name="Wing R.A."/>
        </authorList>
    </citation>
    <scope>NUCLEOTIDE SEQUENCE [LARGE SCALE GENOMIC DNA]</scope>
</reference>
<evidence type="ECO:0000313" key="3">
    <source>
        <dbReference type="Proteomes" id="UP000026961"/>
    </source>
</evidence>
<sequence length="103" mass="11177">MLTQSSVHMELTWRLCVLEFNKICAGPICHSHQYNVGPTDMWAHMSFLFPSSSSSSLPLPSLSLPSLFVFVCRQRRALEGPSGRGGEREGRQQPSGGSAAAAV</sequence>
<organism evidence="2">
    <name type="scientific">Oryza glumipatula</name>
    <dbReference type="NCBI Taxonomy" id="40148"/>
    <lineage>
        <taxon>Eukaryota</taxon>
        <taxon>Viridiplantae</taxon>
        <taxon>Streptophyta</taxon>
        <taxon>Embryophyta</taxon>
        <taxon>Tracheophyta</taxon>
        <taxon>Spermatophyta</taxon>
        <taxon>Magnoliopsida</taxon>
        <taxon>Liliopsida</taxon>
        <taxon>Poales</taxon>
        <taxon>Poaceae</taxon>
        <taxon>BOP clade</taxon>
        <taxon>Oryzoideae</taxon>
        <taxon>Oryzeae</taxon>
        <taxon>Oryzinae</taxon>
        <taxon>Oryza</taxon>
    </lineage>
</organism>
<dbReference type="HOGENOM" id="CLU_2267940_0_0_1"/>
<dbReference type="Proteomes" id="UP000026961">
    <property type="component" value="Chromosome 1"/>
</dbReference>
<keyword evidence="3" id="KW-1185">Reference proteome</keyword>
<reference evidence="2" key="1">
    <citation type="submission" date="2013-08" db="EMBL/GenBank/DDBJ databases">
        <title>Oryza genome evolution.</title>
        <authorList>
            <person name="Wing R.A."/>
            <person name="Panaud O."/>
            <person name="Oliveira A.C."/>
        </authorList>
    </citation>
    <scope>NUCLEOTIDE SEQUENCE</scope>
</reference>
<accession>A0A0D9YAP7</accession>
<proteinExistence type="predicted"/>
<dbReference type="AlphaFoldDB" id="A0A0D9YAP7"/>
<dbReference type="Gramene" id="OGLUM01G23660.1">
    <property type="protein sequence ID" value="OGLUM01G23660.1"/>
    <property type="gene ID" value="OGLUM01G23660"/>
</dbReference>
<dbReference type="EnsemblPlants" id="OGLUM01G23660.1">
    <property type="protein sequence ID" value="OGLUM01G23660.1"/>
    <property type="gene ID" value="OGLUM01G23660"/>
</dbReference>